<dbReference type="Proteomes" id="UP000234275">
    <property type="component" value="Unassembled WGS sequence"/>
</dbReference>
<name>A0A2I2GM37_9EURO</name>
<accession>A0A2I2GM37</accession>
<keyword evidence="2" id="KW-1185">Reference proteome</keyword>
<proteinExistence type="predicted"/>
<dbReference type="STRING" id="1392250.A0A2I2GM37"/>
<dbReference type="EMBL" id="MSFO01000001">
    <property type="protein sequence ID" value="PLB53943.1"/>
    <property type="molecule type" value="Genomic_DNA"/>
</dbReference>
<evidence type="ECO:0000313" key="2">
    <source>
        <dbReference type="Proteomes" id="UP000234275"/>
    </source>
</evidence>
<evidence type="ECO:0000313" key="1">
    <source>
        <dbReference type="EMBL" id="PLB53943.1"/>
    </source>
</evidence>
<dbReference type="GeneID" id="36560327"/>
<dbReference type="AlphaFoldDB" id="A0A2I2GM37"/>
<reference evidence="1 2" key="1">
    <citation type="submission" date="2016-12" db="EMBL/GenBank/DDBJ databases">
        <title>The genomes of Aspergillus section Nigri reveals drivers in fungal speciation.</title>
        <authorList>
            <consortium name="DOE Joint Genome Institute"/>
            <person name="Vesth T.C."/>
            <person name="Nybo J."/>
            <person name="Theobald S."/>
            <person name="Brandl J."/>
            <person name="Frisvad J.C."/>
            <person name="Nielsen K.F."/>
            <person name="Lyhne E.K."/>
            <person name="Kogle M.E."/>
            <person name="Kuo A."/>
            <person name="Riley R."/>
            <person name="Clum A."/>
            <person name="Nolan M."/>
            <person name="Lipzen A."/>
            <person name="Salamov A."/>
            <person name="Henrissat B."/>
            <person name="Wiebenga A."/>
            <person name="De Vries R.P."/>
            <person name="Grigoriev I.V."/>
            <person name="Mortensen U.H."/>
            <person name="Andersen M.R."/>
            <person name="Baker S.E."/>
        </authorList>
    </citation>
    <scope>NUCLEOTIDE SEQUENCE [LARGE SCALE GENOMIC DNA]</scope>
    <source>
        <strain evidence="1 2">IBT 23096</strain>
    </source>
</reference>
<protein>
    <submittedName>
        <fullName evidence="1">Uncharacterized protein</fullName>
    </submittedName>
</protein>
<dbReference type="OrthoDB" id="5401170at2759"/>
<comment type="caution">
    <text evidence="1">The sequence shown here is derived from an EMBL/GenBank/DDBJ whole genome shotgun (WGS) entry which is preliminary data.</text>
</comment>
<gene>
    <name evidence="1" type="ORF">P170DRAFT_469422</name>
</gene>
<organism evidence="1 2">
    <name type="scientific">Aspergillus steynii IBT 23096</name>
    <dbReference type="NCBI Taxonomy" id="1392250"/>
    <lineage>
        <taxon>Eukaryota</taxon>
        <taxon>Fungi</taxon>
        <taxon>Dikarya</taxon>
        <taxon>Ascomycota</taxon>
        <taxon>Pezizomycotina</taxon>
        <taxon>Eurotiomycetes</taxon>
        <taxon>Eurotiomycetidae</taxon>
        <taxon>Eurotiales</taxon>
        <taxon>Aspergillaceae</taxon>
        <taxon>Aspergillus</taxon>
        <taxon>Aspergillus subgen. Circumdati</taxon>
    </lineage>
</organism>
<dbReference type="VEuPathDB" id="FungiDB:P170DRAFT_469422"/>
<sequence length="223" mass="25337">MPLAPPPHYLSRHVLSLIMDSRAGTRNFFGAPYIHKEITFADQSPSTWIITQKLKEKSIQQSTDEPEHLPSFAVASFICRNRNNPAQEAMMKIWLQLPRIGTEYSSPEERARQATNLLCREAESEWNAFCCLQSSSLDLTPELLAAKRDAQAEVDLLPGGYALYLVFTLIQGIRLGPPLRELSVFWTLDMATREEIRQAFKEGYMSLGRIGISLWRPTLNNLI</sequence>
<dbReference type="RefSeq" id="XP_024709245.1">
    <property type="nucleotide sequence ID" value="XM_024852629.1"/>
</dbReference>